<gene>
    <name evidence="1" type="ORF">EVAR_47031_1</name>
</gene>
<sequence>MVVKAGYGRRKMKVGSMQRRCDRYVVWLKYLGKTCRNRKVKERCVLKEDIVTRVERVAETRSRGRPVASTHYSEKCQFKLVTRFTASACGTELKTPRSRHVHRRRLNFHPHFVSGVSGGNFECRFLQGRLSPPSCAGEVRPMREDREKEILVVADKNKRIRNELVELNSQLMDTRKQTPALANGGWV</sequence>
<reference evidence="1 2" key="1">
    <citation type="journal article" date="2019" name="Commun. Biol.">
        <title>The bagworm genome reveals a unique fibroin gene that provides high tensile strength.</title>
        <authorList>
            <person name="Kono N."/>
            <person name="Nakamura H."/>
            <person name="Ohtoshi R."/>
            <person name="Tomita M."/>
            <person name="Numata K."/>
            <person name="Arakawa K."/>
        </authorList>
    </citation>
    <scope>NUCLEOTIDE SEQUENCE [LARGE SCALE GENOMIC DNA]</scope>
</reference>
<evidence type="ECO:0000313" key="1">
    <source>
        <dbReference type="EMBL" id="GBP62594.1"/>
    </source>
</evidence>
<protein>
    <submittedName>
        <fullName evidence="1">Uncharacterized protein</fullName>
    </submittedName>
</protein>
<dbReference type="Proteomes" id="UP000299102">
    <property type="component" value="Unassembled WGS sequence"/>
</dbReference>
<dbReference type="EMBL" id="BGZK01000844">
    <property type="protein sequence ID" value="GBP62594.1"/>
    <property type="molecule type" value="Genomic_DNA"/>
</dbReference>
<evidence type="ECO:0000313" key="2">
    <source>
        <dbReference type="Proteomes" id="UP000299102"/>
    </source>
</evidence>
<proteinExistence type="predicted"/>
<dbReference type="AlphaFoldDB" id="A0A4C1XJB5"/>
<comment type="caution">
    <text evidence="1">The sequence shown here is derived from an EMBL/GenBank/DDBJ whole genome shotgun (WGS) entry which is preliminary data.</text>
</comment>
<keyword evidence="2" id="KW-1185">Reference proteome</keyword>
<accession>A0A4C1XJB5</accession>
<name>A0A4C1XJB5_EUMVA</name>
<dbReference type="OrthoDB" id="7474798at2759"/>
<organism evidence="1 2">
    <name type="scientific">Eumeta variegata</name>
    <name type="common">Bagworm moth</name>
    <name type="synonym">Eumeta japonica</name>
    <dbReference type="NCBI Taxonomy" id="151549"/>
    <lineage>
        <taxon>Eukaryota</taxon>
        <taxon>Metazoa</taxon>
        <taxon>Ecdysozoa</taxon>
        <taxon>Arthropoda</taxon>
        <taxon>Hexapoda</taxon>
        <taxon>Insecta</taxon>
        <taxon>Pterygota</taxon>
        <taxon>Neoptera</taxon>
        <taxon>Endopterygota</taxon>
        <taxon>Lepidoptera</taxon>
        <taxon>Glossata</taxon>
        <taxon>Ditrysia</taxon>
        <taxon>Tineoidea</taxon>
        <taxon>Psychidae</taxon>
        <taxon>Oiketicinae</taxon>
        <taxon>Eumeta</taxon>
    </lineage>
</organism>